<dbReference type="EMBL" id="LO017727">
    <property type="protein sequence ID" value="CRH06717.1"/>
    <property type="molecule type" value="Genomic_DNA"/>
</dbReference>
<dbReference type="InterPro" id="IPR019734">
    <property type="entry name" value="TPR_rpt"/>
</dbReference>
<dbReference type="PROSITE" id="PS50005">
    <property type="entry name" value="TPR"/>
    <property type="match status" value="3"/>
</dbReference>
<evidence type="ECO:0000256" key="3">
    <source>
        <dbReference type="PROSITE-ProRule" id="PRU00339"/>
    </source>
</evidence>
<dbReference type="SUPFAM" id="SSF48452">
    <property type="entry name" value="TPR-like"/>
    <property type="match status" value="3"/>
</dbReference>
<keyword evidence="2 3" id="KW-0802">TPR repeat</keyword>
<dbReference type="PANTHER" id="PTHR44943">
    <property type="entry name" value="CELLULOSE SYNTHASE OPERON PROTEIN C"/>
    <property type="match status" value="1"/>
</dbReference>
<dbReference type="PANTHER" id="PTHR44943:SF8">
    <property type="entry name" value="TPR REPEAT-CONTAINING PROTEIN MJ0263"/>
    <property type="match status" value="1"/>
</dbReference>
<dbReference type="Gene3D" id="1.25.40.10">
    <property type="entry name" value="Tetratricopeptide repeat domain"/>
    <property type="match status" value="2"/>
</dbReference>
<feature type="region of interest" description="Disordered" evidence="4">
    <location>
        <begin position="57"/>
        <end position="80"/>
    </location>
</feature>
<dbReference type="PROSITE" id="PS51257">
    <property type="entry name" value="PROKAR_LIPOPROTEIN"/>
    <property type="match status" value="1"/>
</dbReference>
<feature type="repeat" description="TPR" evidence="3">
    <location>
        <begin position="534"/>
        <end position="567"/>
    </location>
</feature>
<keyword evidence="1" id="KW-0677">Repeat</keyword>
<evidence type="ECO:0000256" key="2">
    <source>
        <dbReference type="ARBA" id="ARBA00022803"/>
    </source>
</evidence>
<feature type="repeat" description="TPR" evidence="3">
    <location>
        <begin position="159"/>
        <end position="192"/>
    </location>
</feature>
<sequence length="615" mass="68816">MQKLIRGSGIPVIASLVGCTVAAQAPHGVQANGGVAPSLSQPQAPQKVIEMERAEASSVSAKTAQELAKKGDEPKEPRTYTPQERLSDLNASFHFLVGHMQLNSQDWKAAEQAFSQVVKHDDEALASQVMVARLAMRRGDFDKAVLAAQKVVEQAPDHKLARTMLAGILSALKRYPEAIEQYEALLKYHPDNHGTRLLLAQLYGRVGQAEKSQGALGELLDHPLMSWRSWLAVGRSWLHQKDKQRALEAFSRSHQAAPEQLETTLALGSVLQDLKKVQEAEKIYRAFLQDHPSNQVVHTRLGRLLLTVDDREGALKVFSSLQKLAPTSVQAHLSSAFILLGQERYSEALEALRLAEALQPENPSIRYYLGQTLEYLERLDASIAQYEMIPQGATYHPESRIRVAYLKLELGHKEDAVKICESLYKLFPKRVDVVLALNFLQLQTEQHQAVVKSANEGLRLDDTESRFIFNRAMAYDKLGMWKEAEADLQSYIKTNPNDAHALNYLGYTWADRNENLEKSLDLLRKAAELAPGDGFITDSLGWVLFRMNRLEESLNSMRKAVRLQPDDPTIAEHLGDVLKALNRKKEAAQIWQRALKLGADAKKLGKKLRSLGLNQ</sequence>
<dbReference type="AlphaFoldDB" id="A0A1S7LKR5"/>
<evidence type="ECO:0000256" key="4">
    <source>
        <dbReference type="SAM" id="MobiDB-lite"/>
    </source>
</evidence>
<dbReference type="Pfam" id="PF13432">
    <property type="entry name" value="TPR_16"/>
    <property type="match status" value="5"/>
</dbReference>
<dbReference type="InterPro" id="IPR051685">
    <property type="entry name" value="Ycf3/AcsC/BcsC/TPR_MFPF"/>
</dbReference>
<dbReference type="SMART" id="SM00028">
    <property type="entry name" value="TPR"/>
    <property type="match status" value="12"/>
</dbReference>
<accession>A0A1S7LKR5</accession>
<feature type="compositionally biased region" description="Basic and acidic residues" evidence="4">
    <location>
        <begin position="67"/>
        <end position="78"/>
    </location>
</feature>
<reference evidence="5" key="1">
    <citation type="submission" date="2015-04" db="EMBL/GenBank/DDBJ databases">
        <authorList>
            <person name="Syromyatnikov M.Y."/>
            <person name="Popov V.N."/>
        </authorList>
    </citation>
    <scope>NUCLEOTIDE SEQUENCE</scope>
    <source>
        <strain evidence="5">MO-1</strain>
    </source>
</reference>
<protein>
    <submittedName>
        <fullName evidence="5">Uncharacterized protein</fullName>
    </submittedName>
</protein>
<name>A0A1S7LKR5_MAGMO</name>
<feature type="repeat" description="TPR" evidence="3">
    <location>
        <begin position="227"/>
        <end position="260"/>
    </location>
</feature>
<evidence type="ECO:0000313" key="5">
    <source>
        <dbReference type="EMBL" id="CRH06717.1"/>
    </source>
</evidence>
<evidence type="ECO:0000256" key="1">
    <source>
        <dbReference type="ARBA" id="ARBA00022737"/>
    </source>
</evidence>
<gene>
    <name evidence="5" type="ORF">MAGMO_2560</name>
</gene>
<dbReference type="InterPro" id="IPR011990">
    <property type="entry name" value="TPR-like_helical_dom_sf"/>
</dbReference>
<proteinExistence type="predicted"/>
<organism evidence="5">
    <name type="scientific">Magnetococcus massalia (strain MO-1)</name>
    <dbReference type="NCBI Taxonomy" id="451514"/>
    <lineage>
        <taxon>Bacteria</taxon>
        <taxon>Pseudomonadati</taxon>
        <taxon>Pseudomonadota</taxon>
        <taxon>Magnetococcia</taxon>
        <taxon>Magnetococcales</taxon>
        <taxon>Magnetococcaceae</taxon>
        <taxon>Magnetococcus</taxon>
    </lineage>
</organism>